<proteinExistence type="predicted"/>
<name>A0A5E4LVL0_9ARCH</name>
<protein>
    <submittedName>
        <fullName evidence="1">Uncharacterized protein</fullName>
    </submittedName>
</protein>
<accession>A0A5E4LVL0</accession>
<comment type="caution">
    <text evidence="1">The sequence shown here is derived from an EMBL/GenBank/DDBJ whole genome shotgun (WGS) entry which is preliminary data.</text>
</comment>
<dbReference type="AlphaFoldDB" id="A0A5E4LVL0"/>
<organism evidence="1 2">
    <name type="scientific">Candidatus Bilamarchaeum dharawalense</name>
    <dbReference type="NCBI Taxonomy" id="2885759"/>
    <lineage>
        <taxon>Archaea</taxon>
        <taxon>Candidatus Micrarchaeota</taxon>
        <taxon>Candidatus Micrarchaeia</taxon>
        <taxon>Candidatus Anstonellales</taxon>
        <taxon>Candidatus Bilamarchaeaceae</taxon>
        <taxon>Candidatus Bilamarchaeum</taxon>
    </lineage>
</organism>
<evidence type="ECO:0000313" key="2">
    <source>
        <dbReference type="Proteomes" id="UP000789941"/>
    </source>
</evidence>
<sequence length="86" mass="10664">MVTKEEIQKVMDWCEKTKKERNRLYVIERNPFRDEIDWMRRFILIEIDRPKESASKNNLVYDSLLKQLWQHMNGDWRKIEPDIRIG</sequence>
<gene>
    <name evidence="1" type="ORF">LFW2832_00600</name>
</gene>
<dbReference type="Proteomes" id="UP000789941">
    <property type="component" value="Unassembled WGS sequence"/>
</dbReference>
<evidence type="ECO:0000313" key="1">
    <source>
        <dbReference type="EMBL" id="VVC03896.1"/>
    </source>
</evidence>
<reference evidence="1 2" key="1">
    <citation type="submission" date="2019-08" db="EMBL/GenBank/DDBJ databases">
        <authorList>
            <person name="Vazquez-Campos X."/>
        </authorList>
    </citation>
    <scope>NUCLEOTIDE SEQUENCE [LARGE SCALE GENOMIC DNA]</scope>
    <source>
        <strain evidence="1">LFW-283_2</strain>
    </source>
</reference>
<dbReference type="EMBL" id="CABMJJ010000009">
    <property type="protein sequence ID" value="VVC03896.1"/>
    <property type="molecule type" value="Genomic_DNA"/>
</dbReference>